<proteinExistence type="predicted"/>
<feature type="compositionally biased region" description="Basic and acidic residues" evidence="1">
    <location>
        <begin position="66"/>
        <end position="77"/>
    </location>
</feature>
<protein>
    <submittedName>
        <fullName evidence="2">Uncharacterized protein</fullName>
    </submittedName>
</protein>
<dbReference type="EMBL" id="KK107353">
    <property type="protein sequence ID" value="EZA52073.1"/>
    <property type="molecule type" value="Genomic_DNA"/>
</dbReference>
<organism evidence="2 3">
    <name type="scientific">Ooceraea biroi</name>
    <name type="common">Clonal raider ant</name>
    <name type="synonym">Cerapachys biroi</name>
    <dbReference type="NCBI Taxonomy" id="2015173"/>
    <lineage>
        <taxon>Eukaryota</taxon>
        <taxon>Metazoa</taxon>
        <taxon>Ecdysozoa</taxon>
        <taxon>Arthropoda</taxon>
        <taxon>Hexapoda</taxon>
        <taxon>Insecta</taxon>
        <taxon>Pterygota</taxon>
        <taxon>Neoptera</taxon>
        <taxon>Endopterygota</taxon>
        <taxon>Hymenoptera</taxon>
        <taxon>Apocrita</taxon>
        <taxon>Aculeata</taxon>
        <taxon>Formicoidea</taxon>
        <taxon>Formicidae</taxon>
        <taxon>Dorylinae</taxon>
        <taxon>Ooceraea</taxon>
    </lineage>
</organism>
<gene>
    <name evidence="2" type="ORF">X777_09081</name>
</gene>
<accession>A0A026W7U6</accession>
<evidence type="ECO:0000313" key="3">
    <source>
        <dbReference type="Proteomes" id="UP000053097"/>
    </source>
</evidence>
<name>A0A026W7U6_OOCBI</name>
<sequence>MHRQAESLAHVLATIMTIYRDGRTRESRFKPSALSRSLSTGSRSRVHVGRDVHGSPSLLLPFSTEDGSHRRSRENRGTSDLPRVIRP</sequence>
<dbReference type="Proteomes" id="UP000053097">
    <property type="component" value="Unassembled WGS sequence"/>
</dbReference>
<keyword evidence="3" id="KW-1185">Reference proteome</keyword>
<feature type="region of interest" description="Disordered" evidence="1">
    <location>
        <begin position="22"/>
        <end position="87"/>
    </location>
</feature>
<reference evidence="2 3" key="1">
    <citation type="journal article" date="2014" name="Curr. Biol.">
        <title>The genome of the clonal raider ant Cerapachys biroi.</title>
        <authorList>
            <person name="Oxley P.R."/>
            <person name="Ji L."/>
            <person name="Fetter-Pruneda I."/>
            <person name="McKenzie S.K."/>
            <person name="Li C."/>
            <person name="Hu H."/>
            <person name="Zhang G."/>
            <person name="Kronauer D.J."/>
        </authorList>
    </citation>
    <scope>NUCLEOTIDE SEQUENCE [LARGE SCALE GENOMIC DNA]</scope>
</reference>
<dbReference type="AlphaFoldDB" id="A0A026W7U6"/>
<evidence type="ECO:0000256" key="1">
    <source>
        <dbReference type="SAM" id="MobiDB-lite"/>
    </source>
</evidence>
<evidence type="ECO:0000313" key="2">
    <source>
        <dbReference type="EMBL" id="EZA52073.1"/>
    </source>
</evidence>
<feature type="compositionally biased region" description="Low complexity" evidence="1">
    <location>
        <begin position="32"/>
        <end position="43"/>
    </location>
</feature>